<evidence type="ECO:0000313" key="5">
    <source>
        <dbReference type="Proteomes" id="UP000434850"/>
    </source>
</evidence>
<dbReference type="InterPro" id="IPR051609">
    <property type="entry name" value="NmrA/Isoflavone_reductase-like"/>
</dbReference>
<keyword evidence="5" id="KW-1185">Reference proteome</keyword>
<dbReference type="PANTHER" id="PTHR47706:SF1">
    <property type="entry name" value="CIPA-LIKE, PUTATIVE (AFU_ORTHOLOGUE AFUA_1G12460)-RELATED"/>
    <property type="match status" value="1"/>
</dbReference>
<feature type="domain" description="NmrA-like" evidence="3">
    <location>
        <begin position="1"/>
        <end position="197"/>
    </location>
</feature>
<dbReference type="OrthoDB" id="319724at2"/>
<keyword evidence="2" id="KW-0560">Oxidoreductase</keyword>
<dbReference type="InterPro" id="IPR008030">
    <property type="entry name" value="NmrA-like"/>
</dbReference>
<dbReference type="AlphaFoldDB" id="A0A6I4ICI3"/>
<proteinExistence type="predicted"/>
<sequence>MKKTIVVVGATGNLGELICHELINKGAFVKALVRVESQSEKIEKLNASGVDVIIVNYDDSSQLSAACEGADCVISALAGLRDVIVTAQTHLLNAAVQAGVPRFIPSDFCTDYTQLPKGANRNFDLRKEFRSILDDTYINATSIFNGAFSYVLKYGIPVFDTKSKTVTCPNSKENWKIDFTTVADTAKFTAAAALDDLTPRDLRIASFQLSPLDFTLLGEQLCGSPFMLQHQGTMEQFSENIDRLRAADTDGETQLYPQWQQMQYLYSMFSAQNTSLDNDRYPEIIWTSAYDTLGK</sequence>
<evidence type="ECO:0000256" key="2">
    <source>
        <dbReference type="ARBA" id="ARBA00023002"/>
    </source>
</evidence>
<dbReference type="SUPFAM" id="SSF51735">
    <property type="entry name" value="NAD(P)-binding Rossmann-fold domains"/>
    <property type="match status" value="1"/>
</dbReference>
<reference evidence="4 5" key="1">
    <citation type="submission" date="2019-12" db="EMBL/GenBank/DDBJ databases">
        <title>Mucilaginibacter sp. HME9299 genome sequencing and assembly.</title>
        <authorList>
            <person name="Kang H."/>
            <person name="Kim H."/>
            <person name="Joh K."/>
        </authorList>
    </citation>
    <scope>NUCLEOTIDE SEQUENCE [LARGE SCALE GENOMIC DNA]</scope>
    <source>
        <strain evidence="4 5">HME9299</strain>
    </source>
</reference>
<dbReference type="RefSeq" id="WP_157541471.1">
    <property type="nucleotide sequence ID" value="NZ_WQLA01000003.1"/>
</dbReference>
<gene>
    <name evidence="4" type="ORF">GO816_09150</name>
</gene>
<name>A0A6I4ICI3_9SPHI</name>
<evidence type="ECO:0000259" key="3">
    <source>
        <dbReference type="Pfam" id="PF05368"/>
    </source>
</evidence>
<dbReference type="EMBL" id="WQLA01000003">
    <property type="protein sequence ID" value="MVN91286.1"/>
    <property type="molecule type" value="Genomic_DNA"/>
</dbReference>
<dbReference type="Proteomes" id="UP000434850">
    <property type="component" value="Unassembled WGS sequence"/>
</dbReference>
<evidence type="ECO:0000256" key="1">
    <source>
        <dbReference type="ARBA" id="ARBA00022857"/>
    </source>
</evidence>
<accession>A0A6I4ICI3</accession>
<dbReference type="InterPro" id="IPR036291">
    <property type="entry name" value="NAD(P)-bd_dom_sf"/>
</dbReference>
<organism evidence="4 5">
    <name type="scientific">Mucilaginibacter aquatilis</name>
    <dbReference type="NCBI Taxonomy" id="1517760"/>
    <lineage>
        <taxon>Bacteria</taxon>
        <taxon>Pseudomonadati</taxon>
        <taxon>Bacteroidota</taxon>
        <taxon>Sphingobacteriia</taxon>
        <taxon>Sphingobacteriales</taxon>
        <taxon>Sphingobacteriaceae</taxon>
        <taxon>Mucilaginibacter</taxon>
    </lineage>
</organism>
<dbReference type="GO" id="GO:0016491">
    <property type="term" value="F:oxidoreductase activity"/>
    <property type="evidence" value="ECO:0007669"/>
    <property type="project" value="UniProtKB-KW"/>
</dbReference>
<dbReference type="PANTHER" id="PTHR47706">
    <property type="entry name" value="NMRA-LIKE FAMILY PROTEIN"/>
    <property type="match status" value="1"/>
</dbReference>
<evidence type="ECO:0000313" key="4">
    <source>
        <dbReference type="EMBL" id="MVN91286.1"/>
    </source>
</evidence>
<dbReference type="Gene3D" id="3.90.25.10">
    <property type="entry name" value="UDP-galactose 4-epimerase, domain 1"/>
    <property type="match status" value="1"/>
</dbReference>
<dbReference type="Pfam" id="PF05368">
    <property type="entry name" value="NmrA"/>
    <property type="match status" value="1"/>
</dbReference>
<protein>
    <submittedName>
        <fullName evidence="4">NAD(P)H-binding protein</fullName>
    </submittedName>
</protein>
<dbReference type="Gene3D" id="3.40.50.720">
    <property type="entry name" value="NAD(P)-binding Rossmann-like Domain"/>
    <property type="match status" value="1"/>
</dbReference>
<keyword evidence="1" id="KW-0521">NADP</keyword>
<comment type="caution">
    <text evidence="4">The sequence shown here is derived from an EMBL/GenBank/DDBJ whole genome shotgun (WGS) entry which is preliminary data.</text>
</comment>